<evidence type="ECO:0000313" key="14">
    <source>
        <dbReference type="EMBL" id="MBC6466945.1"/>
    </source>
</evidence>
<dbReference type="InterPro" id="IPR003482">
    <property type="entry name" value="Whib"/>
</dbReference>
<evidence type="ECO:0000256" key="10">
    <source>
        <dbReference type="ARBA" id="ARBA00023163"/>
    </source>
</evidence>
<feature type="binding site" evidence="11">
    <location>
        <position position="25"/>
    </location>
    <ligand>
        <name>[4Fe-4S] cluster</name>
        <dbReference type="ChEBI" id="CHEBI:49883"/>
    </ligand>
</feature>
<evidence type="ECO:0000313" key="15">
    <source>
        <dbReference type="Proteomes" id="UP000805614"/>
    </source>
</evidence>
<keyword evidence="11" id="KW-0963">Cytoplasm</keyword>
<keyword evidence="8 11" id="KW-0238">DNA-binding</keyword>
<evidence type="ECO:0000256" key="1">
    <source>
        <dbReference type="ARBA" id="ARBA00004496"/>
    </source>
</evidence>
<organism evidence="14 15">
    <name type="scientific">Actinomadura alba</name>
    <dbReference type="NCBI Taxonomy" id="406431"/>
    <lineage>
        <taxon>Bacteria</taxon>
        <taxon>Bacillati</taxon>
        <taxon>Actinomycetota</taxon>
        <taxon>Actinomycetes</taxon>
        <taxon>Streptosporangiales</taxon>
        <taxon>Thermomonosporaceae</taxon>
        <taxon>Actinomadura</taxon>
    </lineage>
</organism>
<name>A0ABR7LR40_9ACTN</name>
<feature type="region of interest" description="Disordered" evidence="12">
    <location>
        <begin position="1"/>
        <end position="22"/>
    </location>
</feature>
<keyword evidence="7 11" id="KW-0805">Transcription regulation</keyword>
<comment type="subcellular location">
    <subcellularLocation>
        <location evidence="1 11">Cytoplasm</location>
    </subcellularLocation>
</comment>
<comment type="caution">
    <text evidence="14">The sequence shown here is derived from an EMBL/GenBank/DDBJ whole genome shotgun (WGS) entry which is preliminary data.</text>
</comment>
<dbReference type="HAMAP" id="MF_01479">
    <property type="entry name" value="WhiB"/>
    <property type="match status" value="1"/>
</dbReference>
<protein>
    <recommendedName>
        <fullName evidence="11">Transcriptional regulator WhiB</fullName>
    </recommendedName>
</protein>
<keyword evidence="4 11" id="KW-0479">Metal-binding</keyword>
<keyword evidence="5 11" id="KW-0408">Iron</keyword>
<comment type="similarity">
    <text evidence="2 11">Belongs to the WhiB family.</text>
</comment>
<dbReference type="EMBL" id="JABVEC010000010">
    <property type="protein sequence ID" value="MBC6466945.1"/>
    <property type="molecule type" value="Genomic_DNA"/>
</dbReference>
<dbReference type="PROSITE" id="PS51674">
    <property type="entry name" value="4FE4S_WBL"/>
    <property type="match status" value="1"/>
</dbReference>
<evidence type="ECO:0000256" key="11">
    <source>
        <dbReference type="HAMAP-Rule" id="MF_01479"/>
    </source>
</evidence>
<keyword evidence="6 11" id="KW-0411">Iron-sulfur</keyword>
<evidence type="ECO:0000256" key="6">
    <source>
        <dbReference type="ARBA" id="ARBA00023014"/>
    </source>
</evidence>
<evidence type="ECO:0000256" key="12">
    <source>
        <dbReference type="SAM" id="MobiDB-lite"/>
    </source>
</evidence>
<evidence type="ECO:0000256" key="7">
    <source>
        <dbReference type="ARBA" id="ARBA00023015"/>
    </source>
</evidence>
<feature type="binding site" evidence="11">
    <location>
        <position position="53"/>
    </location>
    <ligand>
        <name>[4Fe-4S] cluster</name>
        <dbReference type="ChEBI" id="CHEBI:49883"/>
    </ligand>
</feature>
<comment type="PTM">
    <text evidence="11">Upon Fe-S cluster removal intramolecular disulfide bonds are formed.</text>
</comment>
<feature type="domain" description="4Fe-4S Wbl-type" evidence="13">
    <location>
        <begin position="24"/>
        <end position="86"/>
    </location>
</feature>
<evidence type="ECO:0000256" key="4">
    <source>
        <dbReference type="ARBA" id="ARBA00022723"/>
    </source>
</evidence>
<evidence type="ECO:0000256" key="3">
    <source>
        <dbReference type="ARBA" id="ARBA00022485"/>
    </source>
</evidence>
<sequence length="92" mass="10118">MEGRPVNLRRTDRDQDEHWTDDAACRGSDPEIFYPVGFAGPALQQEAAAKSICAGCVVRSDCLTWALRAGEPAGIWGGTTPEERRLLRRMSA</sequence>
<evidence type="ECO:0000256" key="2">
    <source>
        <dbReference type="ARBA" id="ARBA00006597"/>
    </source>
</evidence>
<feature type="binding site" evidence="11">
    <location>
        <position position="56"/>
    </location>
    <ligand>
        <name>[4Fe-4S] cluster</name>
        <dbReference type="ChEBI" id="CHEBI:49883"/>
    </ligand>
</feature>
<gene>
    <name evidence="11" type="primary">whiB</name>
    <name evidence="14" type="ORF">HKK74_15755</name>
</gene>
<keyword evidence="9 11" id="KW-1015">Disulfide bond</keyword>
<keyword evidence="10 11" id="KW-0804">Transcription</keyword>
<evidence type="ECO:0000256" key="9">
    <source>
        <dbReference type="ARBA" id="ARBA00023157"/>
    </source>
</evidence>
<feature type="binding site" evidence="11">
    <location>
        <position position="62"/>
    </location>
    <ligand>
        <name>[4Fe-4S] cluster</name>
        <dbReference type="ChEBI" id="CHEBI:49883"/>
    </ligand>
</feature>
<dbReference type="PANTHER" id="PTHR38839">
    <property type="entry name" value="TRANSCRIPTIONAL REGULATOR WHID-RELATED"/>
    <property type="match status" value="1"/>
</dbReference>
<dbReference type="Proteomes" id="UP000805614">
    <property type="component" value="Unassembled WGS sequence"/>
</dbReference>
<evidence type="ECO:0000259" key="13">
    <source>
        <dbReference type="PROSITE" id="PS51674"/>
    </source>
</evidence>
<keyword evidence="3 11" id="KW-0004">4Fe-4S</keyword>
<keyword evidence="15" id="KW-1185">Reference proteome</keyword>
<dbReference type="Pfam" id="PF02467">
    <property type="entry name" value="Whib"/>
    <property type="match status" value="1"/>
</dbReference>
<reference evidence="14 15" key="1">
    <citation type="submission" date="2020-06" db="EMBL/GenBank/DDBJ databases">
        <title>Actinomadura xiongansis sp. nov., isolated from soil of Baiyangdian.</title>
        <authorList>
            <person name="Zhang X."/>
        </authorList>
    </citation>
    <scope>NUCLEOTIDE SEQUENCE [LARGE SCALE GENOMIC DNA]</scope>
    <source>
        <strain evidence="14 15">HBUM206468</strain>
    </source>
</reference>
<comment type="function">
    <text evidence="11">Acts as a transcriptional regulator. Probably redox-responsive. The apo- but not holo-form probably binds DNA.</text>
</comment>
<evidence type="ECO:0000256" key="8">
    <source>
        <dbReference type="ARBA" id="ARBA00023125"/>
    </source>
</evidence>
<evidence type="ECO:0000256" key="5">
    <source>
        <dbReference type="ARBA" id="ARBA00023004"/>
    </source>
</evidence>
<comment type="PTM">
    <text evidence="11">The Fe-S cluster can be nitrosylated by nitric oxide (NO).</text>
</comment>
<comment type="cofactor">
    <cofactor evidence="11">
        <name>[4Fe-4S] cluster</name>
        <dbReference type="ChEBI" id="CHEBI:49883"/>
    </cofactor>
    <text evidence="11">Binds 1 [4Fe-4S] cluster per subunit. Following nitrosylation of the [4Fe-4S] cluster binds 1 [4Fe-8(NO)] cluster per subunit.</text>
</comment>
<dbReference type="InterPro" id="IPR034768">
    <property type="entry name" value="4FE4S_WBL"/>
</dbReference>
<proteinExistence type="inferred from homology"/>
<accession>A0ABR7LR40</accession>